<dbReference type="PANTHER" id="PTHR39602:SF2">
    <property type="entry name" value="ACW-9"/>
    <property type="match status" value="1"/>
</dbReference>
<accession>A0A8H3W9S6</accession>
<protein>
    <recommendedName>
        <fullName evidence="3">GPI anchored serine-rich protein</fullName>
    </recommendedName>
</protein>
<comment type="caution">
    <text evidence="1">The sequence shown here is derived from an EMBL/GenBank/DDBJ whole genome shotgun (WGS) entry which is preliminary data.</text>
</comment>
<proteinExistence type="predicted"/>
<keyword evidence="2" id="KW-1185">Reference proteome</keyword>
<dbReference type="PROSITE" id="PS51257">
    <property type="entry name" value="PROKAR_LIPOPROTEIN"/>
    <property type="match status" value="1"/>
</dbReference>
<evidence type="ECO:0008006" key="3">
    <source>
        <dbReference type="Google" id="ProtNLM"/>
    </source>
</evidence>
<evidence type="ECO:0000313" key="1">
    <source>
        <dbReference type="EMBL" id="KAF0320748.1"/>
    </source>
</evidence>
<sequence>MKYSIAAAALAGAVMAQEPASTVFSTQYFTVTSCAPTVTNCPARSTVVSSSVVPVTTSTVYQTDVKTITSCAPTVTNCPAGSTVVVTETKAIGTTICPVTETGAKPSATQPPVVVVPPPANNGTVPAAVPSKPATTAQPPAVTTGAALPSVSVPATLVSSPAAPVCPGVSVKTISTSVTTVVPTVIYETVSVPCATATGQKPSATIPGVPTGGNGTTSVPPTKTPVTAGASGLSGSVALAAFAGVAAYVFA</sequence>
<gene>
    <name evidence="1" type="ORF">GQ607_011982</name>
</gene>
<dbReference type="AlphaFoldDB" id="A0A8H3W9S6"/>
<dbReference type="Proteomes" id="UP000434172">
    <property type="component" value="Unassembled WGS sequence"/>
</dbReference>
<reference evidence="1 2" key="1">
    <citation type="submission" date="2019-12" db="EMBL/GenBank/DDBJ databases">
        <title>A genome sequence resource for the geographically widespread anthracnose pathogen Colletotrichum asianum.</title>
        <authorList>
            <person name="Meng Y."/>
        </authorList>
    </citation>
    <scope>NUCLEOTIDE SEQUENCE [LARGE SCALE GENOMIC DNA]</scope>
    <source>
        <strain evidence="1 2">ICMP 18580</strain>
    </source>
</reference>
<evidence type="ECO:0000313" key="2">
    <source>
        <dbReference type="Proteomes" id="UP000434172"/>
    </source>
</evidence>
<name>A0A8H3W9S6_9PEZI</name>
<dbReference type="OrthoDB" id="3565477at2759"/>
<dbReference type="EMBL" id="WOWK01000079">
    <property type="protein sequence ID" value="KAF0320748.1"/>
    <property type="molecule type" value="Genomic_DNA"/>
</dbReference>
<organism evidence="1 2">
    <name type="scientific">Colletotrichum asianum</name>
    <dbReference type="NCBI Taxonomy" id="702518"/>
    <lineage>
        <taxon>Eukaryota</taxon>
        <taxon>Fungi</taxon>
        <taxon>Dikarya</taxon>
        <taxon>Ascomycota</taxon>
        <taxon>Pezizomycotina</taxon>
        <taxon>Sordariomycetes</taxon>
        <taxon>Hypocreomycetidae</taxon>
        <taxon>Glomerellales</taxon>
        <taxon>Glomerellaceae</taxon>
        <taxon>Colletotrichum</taxon>
        <taxon>Colletotrichum gloeosporioides species complex</taxon>
    </lineage>
</organism>
<dbReference type="PANTHER" id="PTHR39602">
    <property type="entry name" value="ACW-9"/>
    <property type="match status" value="1"/>
</dbReference>